<evidence type="ECO:0000313" key="2">
    <source>
        <dbReference type="EMBL" id="QEG08923.1"/>
    </source>
</evidence>
<dbReference type="Pfam" id="PF22751">
    <property type="entry name" value="DUF488-N3a"/>
    <property type="match status" value="1"/>
</dbReference>
<proteinExistence type="predicted"/>
<protein>
    <recommendedName>
        <fullName evidence="1">DUF488 domain-containing protein</fullName>
    </recommendedName>
</protein>
<keyword evidence="3" id="KW-1185">Reference proteome</keyword>
<dbReference type="KEGG" id="vg:55617379"/>
<feature type="domain" description="DUF488" evidence="1">
    <location>
        <begin position="36"/>
        <end position="109"/>
    </location>
</feature>
<gene>
    <name evidence="2" type="primary">4L372XY_208</name>
</gene>
<dbReference type="Proteomes" id="UP000325103">
    <property type="component" value="Segment"/>
</dbReference>
<name>A0A5B9NDN5_9CAUD</name>
<dbReference type="EMBL" id="MK813941">
    <property type="protein sequence ID" value="QEG08923.1"/>
    <property type="molecule type" value="Genomic_DNA"/>
</dbReference>
<accession>A0A5B9NDN5</accession>
<evidence type="ECO:0000259" key="1">
    <source>
        <dbReference type="Pfam" id="PF22751"/>
    </source>
</evidence>
<organism evidence="2 3">
    <name type="scientific">Aeromonas phage 4L372XY</name>
    <dbReference type="NCBI Taxonomy" id="2588520"/>
    <lineage>
        <taxon>Viruses</taxon>
        <taxon>Duplodnaviria</taxon>
        <taxon>Heunggongvirae</taxon>
        <taxon>Uroviricota</taxon>
        <taxon>Caudoviricetes</taxon>
        <taxon>Plateaulakevirus</taxon>
        <taxon>Plateaulakevirus pv4L372XY</taxon>
    </lineage>
</organism>
<dbReference type="InterPro" id="IPR054495">
    <property type="entry name" value="DUF488-N3a"/>
</dbReference>
<reference evidence="2 3" key="1">
    <citation type="submission" date="2019-04" db="EMBL/GenBank/DDBJ databases">
        <title>Nine Novel Phages from a Plateau Lake in Southwest China Provide Insights into Aeromonas Phage Diversity.</title>
        <authorList>
            <person name="Xiao W."/>
            <person name="Bai M."/>
            <person name="Wang Y."/>
            <person name="Cui X."/>
        </authorList>
    </citation>
    <scope>NUCLEOTIDE SEQUENCE [LARGE SCALE GENOMIC DNA]</scope>
</reference>
<sequence>MRNIKMKIYTIQISKWRKAEKLGVPFKDITVKSGDKLFAPTWDFLMEYKQYLDEEKYISKYIPLMRESYKNNKDKWLELCNMEQVTVACYCKAGKFFHRHLLVDILEKYVKLTTLNLNGWEKYYEILF</sequence>
<evidence type="ECO:0000313" key="3">
    <source>
        <dbReference type="Proteomes" id="UP000325103"/>
    </source>
</evidence>
<dbReference type="RefSeq" id="YP_009847007.1">
    <property type="nucleotide sequence ID" value="NC_048772.1"/>
</dbReference>
<dbReference type="GeneID" id="55617379"/>